<dbReference type="PANTHER" id="PTHR31438:SF1">
    <property type="entry name" value="LYSINE N-ACYLTRANSFERASE C17G9.06C-RELATED"/>
    <property type="match status" value="1"/>
</dbReference>
<dbReference type="EMBL" id="CP116942">
    <property type="protein sequence ID" value="WCO65689.1"/>
    <property type="molecule type" value="Genomic_DNA"/>
</dbReference>
<dbReference type="InterPro" id="IPR016181">
    <property type="entry name" value="Acyl_CoA_acyltransferase"/>
</dbReference>
<dbReference type="GO" id="GO:0046677">
    <property type="term" value="P:response to antibiotic"/>
    <property type="evidence" value="ECO:0007669"/>
    <property type="project" value="UniProtKB-KW"/>
</dbReference>
<dbReference type="Gene3D" id="3.40.630.30">
    <property type="match status" value="1"/>
</dbReference>
<dbReference type="Proteomes" id="UP001216390">
    <property type="component" value="Chromosome"/>
</dbReference>
<dbReference type="RefSeq" id="WP_272735216.1">
    <property type="nucleotide sequence ID" value="NZ_CP116942.1"/>
</dbReference>
<keyword evidence="3" id="KW-0808">Transferase</keyword>
<keyword evidence="1" id="KW-0046">Antibiotic resistance</keyword>
<evidence type="ECO:0000256" key="1">
    <source>
        <dbReference type="ARBA" id="ARBA00023251"/>
    </source>
</evidence>
<evidence type="ECO:0000313" key="3">
    <source>
        <dbReference type="EMBL" id="WCO65689.1"/>
    </source>
</evidence>
<proteinExistence type="predicted"/>
<dbReference type="Pfam" id="PF13523">
    <property type="entry name" value="Acetyltransf_8"/>
    <property type="match status" value="1"/>
</dbReference>
<dbReference type="InterPro" id="IPR000182">
    <property type="entry name" value="GNAT_dom"/>
</dbReference>
<dbReference type="AlphaFoldDB" id="A0AAE9Y3Y4"/>
<dbReference type="EC" id="2.3.1.-" evidence="3"/>
<feature type="domain" description="N-acetyltransferase" evidence="2">
    <location>
        <begin position="3"/>
        <end position="177"/>
    </location>
</feature>
<dbReference type="PROSITE" id="PS51186">
    <property type="entry name" value="GNAT"/>
    <property type="match status" value="1"/>
</dbReference>
<sequence>MEVTFRRLVEEDLPQLHRWLNEPGVVRWWEGDDVSWEAVVRDHWTDPDAYVEHWIALVDGREVGWIQCYAAADAAEDPDEPEEAQAWLALGVDTTAAGIDYLVGDPVDRGRGVGSAVIRAFVDQVVFGLHPGWTQVCASPYVANEASWRALGRAGFSHRADVDGGDGPCRLMVRDREPPAT</sequence>
<dbReference type="KEGG" id="ima:PO878_14385"/>
<evidence type="ECO:0000313" key="4">
    <source>
        <dbReference type="Proteomes" id="UP001216390"/>
    </source>
</evidence>
<accession>A0AAE9Y3Y4</accession>
<reference evidence="3" key="1">
    <citation type="submission" date="2023-01" db="EMBL/GenBank/DDBJ databases">
        <title>The diversity of Class Acidimicrobiia in South China Sea sediment environments and the proposal of Iamia marina sp. nov., a novel species of the genus Iamia.</title>
        <authorList>
            <person name="He Y."/>
            <person name="Tian X."/>
        </authorList>
    </citation>
    <scope>NUCLEOTIDE SEQUENCE</scope>
    <source>
        <strain evidence="3">DSM 19957</strain>
    </source>
</reference>
<dbReference type="GO" id="GO:0016410">
    <property type="term" value="F:N-acyltransferase activity"/>
    <property type="evidence" value="ECO:0007669"/>
    <property type="project" value="TreeGrafter"/>
</dbReference>
<keyword evidence="4" id="KW-1185">Reference proteome</keyword>
<organism evidence="3 4">
    <name type="scientific">Iamia majanohamensis</name>
    <dbReference type="NCBI Taxonomy" id="467976"/>
    <lineage>
        <taxon>Bacteria</taxon>
        <taxon>Bacillati</taxon>
        <taxon>Actinomycetota</taxon>
        <taxon>Acidimicrobiia</taxon>
        <taxon>Acidimicrobiales</taxon>
        <taxon>Iamiaceae</taxon>
        <taxon>Iamia</taxon>
    </lineage>
</organism>
<dbReference type="SUPFAM" id="SSF55729">
    <property type="entry name" value="Acyl-CoA N-acyltransferases (Nat)"/>
    <property type="match status" value="1"/>
</dbReference>
<protein>
    <submittedName>
        <fullName evidence="3">GNAT family N-acetyltransferase</fullName>
        <ecNumber evidence="3">2.3.1.-</ecNumber>
    </submittedName>
</protein>
<dbReference type="PANTHER" id="PTHR31438">
    <property type="entry name" value="LYSINE N-ACYLTRANSFERASE C17G9.06C-RELATED"/>
    <property type="match status" value="1"/>
</dbReference>
<keyword evidence="3" id="KW-0012">Acyltransferase</keyword>
<gene>
    <name evidence="3" type="ORF">PO878_14385</name>
</gene>
<evidence type="ECO:0000259" key="2">
    <source>
        <dbReference type="PROSITE" id="PS51186"/>
    </source>
</evidence>
<name>A0AAE9Y3Y4_9ACTN</name>